<keyword evidence="1" id="KW-1133">Transmembrane helix</keyword>
<geneLocation type="mitochondrion" evidence="2"/>
<organism evidence="2">
    <name type="scientific">Utricularia reniformis</name>
    <dbReference type="NCBI Taxonomy" id="192314"/>
    <lineage>
        <taxon>Eukaryota</taxon>
        <taxon>Viridiplantae</taxon>
        <taxon>Streptophyta</taxon>
        <taxon>Embryophyta</taxon>
        <taxon>Tracheophyta</taxon>
        <taxon>Spermatophyta</taxon>
        <taxon>Magnoliopsida</taxon>
        <taxon>eudicotyledons</taxon>
        <taxon>Gunneridae</taxon>
        <taxon>Pentapetalae</taxon>
        <taxon>asterids</taxon>
        <taxon>lamiids</taxon>
        <taxon>Lamiales</taxon>
        <taxon>Lentibulariaceae</taxon>
        <taxon>Utricularia</taxon>
    </lineage>
</organism>
<feature type="transmembrane region" description="Helical" evidence="1">
    <location>
        <begin position="6"/>
        <end position="28"/>
    </location>
</feature>
<dbReference type="AlphaFoldDB" id="A0A1Y0B2L6"/>
<accession>A0A1Y0B2L6</accession>
<proteinExistence type="predicted"/>
<dbReference type="EMBL" id="KY774314">
    <property type="protein sequence ID" value="ART31638.1"/>
    <property type="molecule type" value="Genomic_DNA"/>
</dbReference>
<reference evidence="2" key="1">
    <citation type="submission" date="2017-03" db="EMBL/GenBank/DDBJ databases">
        <title>The mitochondrial genome of the carnivorous plant Utricularia reniformis (Lentibulariaceae): structure, comparative analysis and evolutionary landmarks.</title>
        <authorList>
            <person name="Silva S.R."/>
            <person name="Alvarenga D.O."/>
            <person name="Michael T.P."/>
            <person name="Miranda V.F.O."/>
            <person name="Varani A.M."/>
        </authorList>
    </citation>
    <scope>NUCLEOTIDE SEQUENCE</scope>
</reference>
<protein>
    <submittedName>
        <fullName evidence="2">Uncharacterized protein</fullName>
    </submittedName>
</protein>
<keyword evidence="2" id="KW-0496">Mitochondrion</keyword>
<evidence type="ECO:0000256" key="1">
    <source>
        <dbReference type="SAM" id="Phobius"/>
    </source>
</evidence>
<keyword evidence="1" id="KW-0812">Transmembrane</keyword>
<sequence>MFYSVIVLNALFLLPCHFFMFQESVFLLSMKPKEKKPSAFL</sequence>
<name>A0A1Y0B2L6_9LAMI</name>
<keyword evidence="1" id="KW-0472">Membrane</keyword>
<gene>
    <name evidence="2" type="ORF">AEK19_MT1446</name>
</gene>
<evidence type="ECO:0000313" key="2">
    <source>
        <dbReference type="EMBL" id="ART31638.1"/>
    </source>
</evidence>